<dbReference type="SUPFAM" id="SSF54001">
    <property type="entry name" value="Cysteine proteinases"/>
    <property type="match status" value="1"/>
</dbReference>
<feature type="compositionally biased region" description="Basic residues" evidence="7">
    <location>
        <begin position="671"/>
        <end position="680"/>
    </location>
</feature>
<dbReference type="InterPro" id="IPR042467">
    <property type="entry name" value="Peptidase_C65_otubain_sub2"/>
</dbReference>
<evidence type="ECO:0000256" key="4">
    <source>
        <dbReference type="ARBA" id="ARBA00022786"/>
    </source>
</evidence>
<dbReference type="Gene3D" id="1.20.1300.20">
    <property type="entry name" value="Peptidase C65 Otubain, subdomain 2"/>
    <property type="match status" value="1"/>
</dbReference>
<dbReference type="PANTHER" id="PTHR12931">
    <property type="entry name" value="UBIQUITIN THIOLESTERASE PROTEIN OTUB"/>
    <property type="match status" value="1"/>
</dbReference>
<dbReference type="AlphaFoldDB" id="A0A084AVW2"/>
<dbReference type="PANTHER" id="PTHR12931:SF15">
    <property type="entry name" value="UBIQUITIN THIOESTERASE OTUBAIN-LIKE"/>
    <property type="match status" value="1"/>
</dbReference>
<dbReference type="OrthoDB" id="18915at2759"/>
<name>A0A084AVW2_STACB</name>
<accession>A0A084AVW2</accession>
<dbReference type="HOGENOM" id="CLU_014832_6_1_1"/>
<feature type="compositionally biased region" description="Basic residues" evidence="7">
    <location>
        <begin position="161"/>
        <end position="189"/>
    </location>
</feature>
<evidence type="ECO:0000256" key="2">
    <source>
        <dbReference type="ARBA" id="ARBA00012759"/>
    </source>
</evidence>
<dbReference type="EC" id="3.4.19.12" evidence="2"/>
<gene>
    <name evidence="9" type="ORF">S7711_10109</name>
</gene>
<evidence type="ECO:0000256" key="1">
    <source>
        <dbReference type="ARBA" id="ARBA00000707"/>
    </source>
</evidence>
<feature type="domain" description="OTU" evidence="8">
    <location>
        <begin position="260"/>
        <end position="470"/>
    </location>
</feature>
<dbReference type="GO" id="GO:0006508">
    <property type="term" value="P:proteolysis"/>
    <property type="evidence" value="ECO:0007669"/>
    <property type="project" value="UniProtKB-KW"/>
</dbReference>
<feature type="compositionally biased region" description="Polar residues" evidence="7">
    <location>
        <begin position="536"/>
        <end position="547"/>
    </location>
</feature>
<dbReference type="GO" id="GO:0004843">
    <property type="term" value="F:cysteine-type deubiquitinase activity"/>
    <property type="evidence" value="ECO:0007669"/>
    <property type="project" value="UniProtKB-EC"/>
</dbReference>
<keyword evidence="6" id="KW-0788">Thiol protease</keyword>
<dbReference type="InterPro" id="IPR042468">
    <property type="entry name" value="Peptidase_C65_otubain_sub1"/>
</dbReference>
<keyword evidence="10" id="KW-1185">Reference proteome</keyword>
<feature type="compositionally biased region" description="Basic and acidic residues" evidence="7">
    <location>
        <begin position="654"/>
        <end position="670"/>
    </location>
</feature>
<evidence type="ECO:0000256" key="6">
    <source>
        <dbReference type="ARBA" id="ARBA00022807"/>
    </source>
</evidence>
<feature type="region of interest" description="Disordered" evidence="7">
    <location>
        <begin position="124"/>
        <end position="204"/>
    </location>
</feature>
<dbReference type="Proteomes" id="UP000028045">
    <property type="component" value="Unassembled WGS sequence"/>
</dbReference>
<dbReference type="InterPro" id="IPR019400">
    <property type="entry name" value="Peptidase_C65_otubain"/>
</dbReference>
<evidence type="ECO:0000256" key="3">
    <source>
        <dbReference type="ARBA" id="ARBA00022670"/>
    </source>
</evidence>
<organism evidence="9 10">
    <name type="scientific">Stachybotrys chartarum (strain CBS 109288 / IBT 7711)</name>
    <name type="common">Toxic black mold</name>
    <name type="synonym">Stilbospora chartarum</name>
    <dbReference type="NCBI Taxonomy" id="1280523"/>
    <lineage>
        <taxon>Eukaryota</taxon>
        <taxon>Fungi</taxon>
        <taxon>Dikarya</taxon>
        <taxon>Ascomycota</taxon>
        <taxon>Pezizomycotina</taxon>
        <taxon>Sordariomycetes</taxon>
        <taxon>Hypocreomycetidae</taxon>
        <taxon>Hypocreales</taxon>
        <taxon>Stachybotryaceae</taxon>
        <taxon>Stachybotrys</taxon>
    </lineage>
</organism>
<evidence type="ECO:0000313" key="10">
    <source>
        <dbReference type="Proteomes" id="UP000028045"/>
    </source>
</evidence>
<keyword evidence="5" id="KW-0378">Hydrolase</keyword>
<dbReference type="CDD" id="cd22749">
    <property type="entry name" value="Otubain_C65"/>
    <property type="match status" value="1"/>
</dbReference>
<proteinExistence type="predicted"/>
<feature type="region of interest" description="Disordered" evidence="7">
    <location>
        <begin position="651"/>
        <end position="680"/>
    </location>
</feature>
<dbReference type="GO" id="GO:0043130">
    <property type="term" value="F:ubiquitin binding"/>
    <property type="evidence" value="ECO:0007669"/>
    <property type="project" value="TreeGrafter"/>
</dbReference>
<evidence type="ECO:0000256" key="7">
    <source>
        <dbReference type="SAM" id="MobiDB-lite"/>
    </source>
</evidence>
<dbReference type="PROSITE" id="PS50802">
    <property type="entry name" value="OTU"/>
    <property type="match status" value="1"/>
</dbReference>
<feature type="region of interest" description="Disordered" evidence="7">
    <location>
        <begin position="527"/>
        <end position="547"/>
    </location>
</feature>
<sequence length="680" mass="73227">MFQPQPTPFAASYFTPPIYDIPSPAVDASFAIAAAAPPPAGGGGGTAEFAPELAGLGFDQAQAHGLGDGLGIVNHGLGAAAAPAPAPAAANSGSAAIASGAPLTSNLTAPACTTIPFRYVSRRQRLSTSSSSSTSTSASPPATTNGSSLPGSTRHVATAPHNHHRFLHQQHHRRRGLISKSKPQHRSGIPHRPASATVKMEQQQQVHDVEAQQEAAKDYQPVHEGPCVGDKTPSDAVTHEYAKADPVYVEKTIALPQTYSHYRAIRGDGNCGWRAIGFSYYEKLIEVGNQMQIEGEVARLMSLNQMLMTVGGYSYVEDWSDEATGLLRDLAANISDPSMAHIILMDRWNDESSAGHIIYYLRLLAATYLKANAETYDPFIPDALGVAAYCSQSIELPNREIENLGIVALAEILLKPVNLVLEIAYLDRSAGSQVNCYRFPEEANGQNVGSLGPIIYLLYRPDHYDILYHAATPSESPLQVHRVDGFTHNMNISSESDMRAFSTVDFRALADIPTSFAPAALSPMAPPLAASPMEESFTNSPQTQQRSQWVGQYSETIPSSTPEAAMPPHEIPMIASGTAMPMPPGAEMDSSAPMMAGPGLVQGMANSGYLIRFSPVQLEYNEGKNHFPEPAFQVTTSTFKNSVYNRAHYGNPDFHPEEYNPGRDSRDVKMGGKKKVKKEN</sequence>
<keyword evidence="4" id="KW-0833">Ubl conjugation pathway</keyword>
<dbReference type="InterPro" id="IPR038765">
    <property type="entry name" value="Papain-like_cys_pep_sf"/>
</dbReference>
<evidence type="ECO:0000313" key="9">
    <source>
        <dbReference type="EMBL" id="KEY69441.1"/>
    </source>
</evidence>
<comment type="catalytic activity">
    <reaction evidence="1">
        <text>Thiol-dependent hydrolysis of ester, thioester, amide, peptide and isopeptide bonds formed by the C-terminal Gly of ubiquitin (a 76-residue protein attached to proteins as an intracellular targeting signal).</text>
        <dbReference type="EC" id="3.4.19.12"/>
    </reaction>
</comment>
<dbReference type="GO" id="GO:0071108">
    <property type="term" value="P:protein K48-linked deubiquitination"/>
    <property type="evidence" value="ECO:0007669"/>
    <property type="project" value="TreeGrafter"/>
</dbReference>
<dbReference type="Pfam" id="PF10275">
    <property type="entry name" value="Peptidase_C65"/>
    <property type="match status" value="1"/>
</dbReference>
<dbReference type="Gene3D" id="3.30.200.60">
    <property type="entry name" value="Peptidase C65 Otubain, subdomain 1"/>
    <property type="match status" value="1"/>
</dbReference>
<protein>
    <recommendedName>
        <fullName evidence="2">ubiquitinyl hydrolase 1</fullName>
        <ecNumber evidence="2">3.4.19.12</ecNumber>
    </recommendedName>
</protein>
<dbReference type="EMBL" id="KL648526">
    <property type="protein sequence ID" value="KEY69441.1"/>
    <property type="molecule type" value="Genomic_DNA"/>
</dbReference>
<evidence type="ECO:0000256" key="5">
    <source>
        <dbReference type="ARBA" id="ARBA00022801"/>
    </source>
</evidence>
<dbReference type="GO" id="GO:0005634">
    <property type="term" value="C:nucleus"/>
    <property type="evidence" value="ECO:0007669"/>
    <property type="project" value="TreeGrafter"/>
</dbReference>
<dbReference type="InterPro" id="IPR003323">
    <property type="entry name" value="OTU_dom"/>
</dbReference>
<feature type="compositionally biased region" description="Low complexity" evidence="7">
    <location>
        <begin position="127"/>
        <end position="144"/>
    </location>
</feature>
<reference evidence="9 10" key="1">
    <citation type="journal article" date="2014" name="BMC Genomics">
        <title>Comparative genome sequencing reveals chemotype-specific gene clusters in the toxigenic black mold Stachybotrys.</title>
        <authorList>
            <person name="Semeiks J."/>
            <person name="Borek D."/>
            <person name="Otwinowski Z."/>
            <person name="Grishin N.V."/>
        </authorList>
    </citation>
    <scope>NUCLEOTIDE SEQUENCE [LARGE SCALE GENOMIC DNA]</scope>
    <source>
        <strain evidence="10">CBS 109288 / IBT 7711</strain>
    </source>
</reference>
<keyword evidence="3" id="KW-0645">Protease</keyword>
<evidence type="ECO:0000259" key="8">
    <source>
        <dbReference type="PROSITE" id="PS50802"/>
    </source>
</evidence>